<dbReference type="InterPro" id="IPR037518">
    <property type="entry name" value="MPN"/>
</dbReference>
<evidence type="ECO:0000256" key="7">
    <source>
        <dbReference type="ARBA" id="ARBA00022833"/>
    </source>
</evidence>
<dbReference type="PANTHER" id="PTHR12947:SF13">
    <property type="entry name" value="FI19924P1"/>
    <property type="match status" value="1"/>
</dbReference>
<evidence type="ECO:0000313" key="10">
    <source>
        <dbReference type="EMBL" id="TNY17503.1"/>
    </source>
</evidence>
<dbReference type="Pfam" id="PF01398">
    <property type="entry name" value="JAB"/>
    <property type="match status" value="1"/>
</dbReference>
<keyword evidence="8" id="KW-0482">Metalloprotease</keyword>
<evidence type="ECO:0000256" key="4">
    <source>
        <dbReference type="ARBA" id="ARBA00022723"/>
    </source>
</evidence>
<dbReference type="AlphaFoldDB" id="A0A5C5FKX2"/>
<dbReference type="GO" id="GO:0016020">
    <property type="term" value="C:membrane"/>
    <property type="evidence" value="ECO:0007669"/>
    <property type="project" value="TreeGrafter"/>
</dbReference>
<comment type="caution">
    <text evidence="10">The sequence shown here is derived from an EMBL/GenBank/DDBJ whole genome shotgun (WGS) entry which is preliminary data.</text>
</comment>
<evidence type="ECO:0000256" key="2">
    <source>
        <dbReference type="ARBA" id="ARBA00010981"/>
    </source>
</evidence>
<dbReference type="GO" id="GO:0070536">
    <property type="term" value="P:protein K63-linked deubiquitination"/>
    <property type="evidence" value="ECO:0007669"/>
    <property type="project" value="InterPro"/>
</dbReference>
<comment type="similarity">
    <text evidence="2">Belongs to the peptidase M67C family.</text>
</comment>
<dbReference type="Proteomes" id="UP000311382">
    <property type="component" value="Unassembled WGS sequence"/>
</dbReference>
<dbReference type="GO" id="GO:0006508">
    <property type="term" value="P:proteolysis"/>
    <property type="evidence" value="ECO:0007669"/>
    <property type="project" value="UniProtKB-KW"/>
</dbReference>
<dbReference type="InterPro" id="IPR044098">
    <property type="entry name" value="STAMBP/STALP-like_MPN"/>
</dbReference>
<dbReference type="SMART" id="SM00232">
    <property type="entry name" value="JAB_MPN"/>
    <property type="match status" value="1"/>
</dbReference>
<dbReference type="STRING" id="5288.A0A5C5FKX2"/>
<feature type="domain" description="MPN" evidence="9">
    <location>
        <begin position="33"/>
        <end position="165"/>
    </location>
</feature>
<dbReference type="InterPro" id="IPR000555">
    <property type="entry name" value="JAMM/MPN+_dom"/>
</dbReference>
<proteinExistence type="inferred from homology"/>
<evidence type="ECO:0000256" key="6">
    <source>
        <dbReference type="ARBA" id="ARBA00022801"/>
    </source>
</evidence>
<dbReference type="GO" id="GO:0005768">
    <property type="term" value="C:endosome"/>
    <property type="evidence" value="ECO:0007669"/>
    <property type="project" value="TreeGrafter"/>
</dbReference>
<dbReference type="GO" id="GO:0140492">
    <property type="term" value="F:metal-dependent deubiquitinase activity"/>
    <property type="evidence" value="ECO:0007669"/>
    <property type="project" value="InterPro"/>
</dbReference>
<dbReference type="SUPFAM" id="SSF102712">
    <property type="entry name" value="JAB1/MPN domain"/>
    <property type="match status" value="1"/>
</dbReference>
<dbReference type="GO" id="GO:0061578">
    <property type="term" value="F:K63-linked deubiquitinase activity"/>
    <property type="evidence" value="ECO:0007669"/>
    <property type="project" value="InterPro"/>
</dbReference>
<evidence type="ECO:0000256" key="3">
    <source>
        <dbReference type="ARBA" id="ARBA00022670"/>
    </source>
</evidence>
<keyword evidence="5" id="KW-0833">Ubl conjugation pathway</keyword>
<organism evidence="10 11">
    <name type="scientific">Rhodotorula diobovata</name>
    <dbReference type="NCBI Taxonomy" id="5288"/>
    <lineage>
        <taxon>Eukaryota</taxon>
        <taxon>Fungi</taxon>
        <taxon>Dikarya</taxon>
        <taxon>Basidiomycota</taxon>
        <taxon>Pucciniomycotina</taxon>
        <taxon>Microbotryomycetes</taxon>
        <taxon>Sporidiobolales</taxon>
        <taxon>Sporidiobolaceae</taxon>
        <taxon>Rhodotorula</taxon>
    </lineage>
</organism>
<sequence>MREARAVVARARTTDFLPPCDSAHNEGSAPLRRVVLPSRLISHFMHVVASQNTARNVETCGLLLGTETGGEFGVSTLLVPKQEGTADTCVATNEEETVAFQEARGLLTLGWIHTHPTQSIFLSSLDLHTHHGFQSLLREAIAVVCAPSAGPDEPQCGVFRMTDPPGMGAVGACREGGAFHPHPPLPLYTDVDEEGGHCQVDDDAPFECVDMR</sequence>
<evidence type="ECO:0000256" key="1">
    <source>
        <dbReference type="ARBA" id="ARBA00001947"/>
    </source>
</evidence>
<keyword evidence="4" id="KW-0479">Metal-binding</keyword>
<dbReference type="EMBL" id="SOZI01000196">
    <property type="protein sequence ID" value="TNY17503.1"/>
    <property type="molecule type" value="Genomic_DNA"/>
</dbReference>
<keyword evidence="3" id="KW-0645">Protease</keyword>
<dbReference type="GO" id="GO:0046872">
    <property type="term" value="F:metal ion binding"/>
    <property type="evidence" value="ECO:0007669"/>
    <property type="project" value="UniProtKB-KW"/>
</dbReference>
<keyword evidence="11" id="KW-1185">Reference proteome</keyword>
<reference evidence="10 11" key="1">
    <citation type="submission" date="2019-03" db="EMBL/GenBank/DDBJ databases">
        <title>Rhodosporidium diobovatum UCD-FST 08-225 genome sequencing, assembly, and annotation.</title>
        <authorList>
            <person name="Fakankun I.U."/>
            <person name="Fristensky B."/>
            <person name="Levin D.B."/>
        </authorList>
    </citation>
    <scope>NUCLEOTIDE SEQUENCE [LARGE SCALE GENOMIC DNA]</scope>
    <source>
        <strain evidence="10 11">UCD-FST 08-225</strain>
    </source>
</reference>
<evidence type="ECO:0000313" key="11">
    <source>
        <dbReference type="Proteomes" id="UP000311382"/>
    </source>
</evidence>
<evidence type="ECO:0000256" key="8">
    <source>
        <dbReference type="ARBA" id="ARBA00023049"/>
    </source>
</evidence>
<protein>
    <recommendedName>
        <fullName evidence="9">MPN domain-containing protein</fullName>
    </recommendedName>
</protein>
<evidence type="ECO:0000256" key="5">
    <source>
        <dbReference type="ARBA" id="ARBA00022786"/>
    </source>
</evidence>
<evidence type="ECO:0000259" key="9">
    <source>
        <dbReference type="PROSITE" id="PS50249"/>
    </source>
</evidence>
<name>A0A5C5FKX2_9BASI</name>
<dbReference type="OrthoDB" id="3640at2759"/>
<dbReference type="PANTHER" id="PTHR12947">
    <property type="entry name" value="AMSH-LIKE PROTEASE"/>
    <property type="match status" value="1"/>
</dbReference>
<dbReference type="CDD" id="cd08066">
    <property type="entry name" value="MPN_AMSH_like"/>
    <property type="match status" value="1"/>
</dbReference>
<accession>A0A5C5FKX2</accession>
<keyword evidence="7" id="KW-0862">Zinc</keyword>
<keyword evidence="6" id="KW-0378">Hydrolase</keyword>
<gene>
    <name evidence="10" type="ORF">DMC30DRAFT_357032</name>
</gene>
<comment type="cofactor">
    <cofactor evidence="1">
        <name>Zn(2+)</name>
        <dbReference type="ChEBI" id="CHEBI:29105"/>
    </cofactor>
</comment>
<dbReference type="PROSITE" id="PS50249">
    <property type="entry name" value="MPN"/>
    <property type="match status" value="1"/>
</dbReference>
<dbReference type="Gene3D" id="3.40.140.10">
    <property type="entry name" value="Cytidine Deaminase, domain 2"/>
    <property type="match status" value="1"/>
</dbReference>